<dbReference type="KEGG" id="nde:NIDE0574"/>
<keyword evidence="1" id="KW-0812">Transmembrane</keyword>
<keyword evidence="1" id="KW-0472">Membrane</keyword>
<dbReference type="Proteomes" id="UP000001660">
    <property type="component" value="Chromosome"/>
</dbReference>
<evidence type="ECO:0000313" key="2">
    <source>
        <dbReference type="EMBL" id="CBK40348.1"/>
    </source>
</evidence>
<proteinExistence type="predicted"/>
<keyword evidence="1" id="KW-1133">Transmembrane helix</keyword>
<gene>
    <name evidence="2" type="ORF">NIDE0574</name>
</gene>
<dbReference type="HOGENOM" id="CLU_220960_2_0_0"/>
<accession>D8PAT9</accession>
<dbReference type="AlphaFoldDB" id="D8PAT9"/>
<evidence type="ECO:0000313" key="3">
    <source>
        <dbReference type="Proteomes" id="UP000001660"/>
    </source>
</evidence>
<keyword evidence="3" id="KW-1185">Reference proteome</keyword>
<feature type="transmembrane region" description="Helical" evidence="1">
    <location>
        <begin position="7"/>
        <end position="29"/>
    </location>
</feature>
<evidence type="ECO:0000256" key="1">
    <source>
        <dbReference type="SAM" id="Phobius"/>
    </source>
</evidence>
<organism evidence="2 3">
    <name type="scientific">Nitrospira defluvii</name>
    <dbReference type="NCBI Taxonomy" id="330214"/>
    <lineage>
        <taxon>Bacteria</taxon>
        <taxon>Pseudomonadati</taxon>
        <taxon>Nitrospirota</taxon>
        <taxon>Nitrospiria</taxon>
        <taxon>Nitrospirales</taxon>
        <taxon>Nitrospiraceae</taxon>
        <taxon>Nitrospira</taxon>
    </lineage>
</organism>
<name>D8PAT9_9BACT</name>
<dbReference type="STRING" id="330214.NIDE0574"/>
<reference evidence="2 3" key="1">
    <citation type="journal article" date="2010" name="Proc. Natl. Acad. Sci. U.S.A.">
        <title>A Nitrospira metagenome illuminates the physiology and evolution of globally important nitrite-oxidizing bacteria.</title>
        <authorList>
            <person name="Lucker S."/>
            <person name="Wagner M."/>
            <person name="Maixner F."/>
            <person name="Pelletier E."/>
            <person name="Koch H."/>
            <person name="Vacherie B."/>
            <person name="Rattei T."/>
            <person name="Sinninghe Damste J."/>
            <person name="Spieck E."/>
            <person name="Le Paslier D."/>
            <person name="Daims H."/>
        </authorList>
    </citation>
    <scope>NUCLEOTIDE SEQUENCE [LARGE SCALE GENOMIC DNA]</scope>
</reference>
<sequence>MGTMGKGFILWLLGVPASLLVLLWFLGILK</sequence>
<protein>
    <submittedName>
        <fullName evidence="2">Uncharacterized protein</fullName>
    </submittedName>
</protein>
<dbReference type="EMBL" id="FP929003">
    <property type="protein sequence ID" value="CBK40348.1"/>
    <property type="molecule type" value="Genomic_DNA"/>
</dbReference>